<keyword evidence="3 6" id="KW-0812">Transmembrane</keyword>
<evidence type="ECO:0000256" key="4">
    <source>
        <dbReference type="ARBA" id="ARBA00022989"/>
    </source>
</evidence>
<organism evidence="8 9">
    <name type="scientific">Qipengyuania atrilutea</name>
    <dbReference type="NCBI Taxonomy" id="2744473"/>
    <lineage>
        <taxon>Bacteria</taxon>
        <taxon>Pseudomonadati</taxon>
        <taxon>Pseudomonadota</taxon>
        <taxon>Alphaproteobacteria</taxon>
        <taxon>Sphingomonadales</taxon>
        <taxon>Erythrobacteraceae</taxon>
        <taxon>Qipengyuania</taxon>
    </lineage>
</organism>
<dbReference type="PANTHER" id="PTHR33885">
    <property type="entry name" value="PHAGE SHOCK PROTEIN C"/>
    <property type="match status" value="1"/>
</dbReference>
<dbReference type="PANTHER" id="PTHR33885:SF3">
    <property type="entry name" value="PHAGE SHOCK PROTEIN C"/>
    <property type="match status" value="1"/>
</dbReference>
<evidence type="ECO:0000313" key="9">
    <source>
        <dbReference type="Proteomes" id="UP000561438"/>
    </source>
</evidence>
<name>A0A850H003_9SPHN</name>
<evidence type="ECO:0000259" key="7">
    <source>
        <dbReference type="Pfam" id="PF04024"/>
    </source>
</evidence>
<comment type="caution">
    <text evidence="8">The sequence shown here is derived from an EMBL/GenBank/DDBJ whole genome shotgun (WGS) entry which is preliminary data.</text>
</comment>
<dbReference type="InterPro" id="IPR007168">
    <property type="entry name" value="Phageshock_PspC_N"/>
</dbReference>
<evidence type="ECO:0000256" key="3">
    <source>
        <dbReference type="ARBA" id="ARBA00022692"/>
    </source>
</evidence>
<evidence type="ECO:0000256" key="2">
    <source>
        <dbReference type="ARBA" id="ARBA00022475"/>
    </source>
</evidence>
<dbReference type="EMBL" id="JABWGV010000001">
    <property type="protein sequence ID" value="NVD43582.1"/>
    <property type="molecule type" value="Genomic_DNA"/>
</dbReference>
<sequence length="71" mass="7693">MSNLDRRSAGGPPNKTFRLNRDRKKLMGVCAGIADYFGVDTTMVRVVFVLGALLGFGSFILIYLAIGLIAN</sequence>
<dbReference type="RefSeq" id="WP_176265905.1">
    <property type="nucleotide sequence ID" value="NZ_JABWGV010000001.1"/>
</dbReference>
<accession>A0A850H003</accession>
<evidence type="ECO:0000313" key="8">
    <source>
        <dbReference type="EMBL" id="NVD43582.1"/>
    </source>
</evidence>
<keyword evidence="5 6" id="KW-0472">Membrane</keyword>
<evidence type="ECO:0000256" key="6">
    <source>
        <dbReference type="SAM" id="Phobius"/>
    </source>
</evidence>
<keyword evidence="2" id="KW-1003">Cell membrane</keyword>
<evidence type="ECO:0000256" key="1">
    <source>
        <dbReference type="ARBA" id="ARBA00004162"/>
    </source>
</evidence>
<dbReference type="GO" id="GO:0005886">
    <property type="term" value="C:plasma membrane"/>
    <property type="evidence" value="ECO:0007669"/>
    <property type="project" value="UniProtKB-SubCell"/>
</dbReference>
<dbReference type="AlphaFoldDB" id="A0A850H003"/>
<dbReference type="Pfam" id="PF04024">
    <property type="entry name" value="PspC"/>
    <property type="match status" value="1"/>
</dbReference>
<dbReference type="InterPro" id="IPR052027">
    <property type="entry name" value="PspC"/>
</dbReference>
<evidence type="ECO:0000256" key="5">
    <source>
        <dbReference type="ARBA" id="ARBA00023136"/>
    </source>
</evidence>
<keyword evidence="4 6" id="KW-1133">Transmembrane helix</keyword>
<dbReference type="Proteomes" id="UP000561438">
    <property type="component" value="Unassembled WGS sequence"/>
</dbReference>
<keyword evidence="9" id="KW-1185">Reference proteome</keyword>
<proteinExistence type="predicted"/>
<feature type="domain" description="Phage shock protein PspC N-terminal" evidence="7">
    <location>
        <begin position="16"/>
        <end position="69"/>
    </location>
</feature>
<feature type="transmembrane region" description="Helical" evidence="6">
    <location>
        <begin position="46"/>
        <end position="70"/>
    </location>
</feature>
<reference evidence="8 9" key="1">
    <citation type="submission" date="2020-06" db="EMBL/GenBank/DDBJ databases">
        <title>Altererythrobacter sp. HHU K3-1.</title>
        <authorList>
            <person name="Zhang D."/>
            <person name="Xue H."/>
        </authorList>
    </citation>
    <scope>NUCLEOTIDE SEQUENCE [LARGE SCALE GENOMIC DNA]</scope>
    <source>
        <strain evidence="8 9">HHU K3-1</strain>
    </source>
</reference>
<comment type="subcellular location">
    <subcellularLocation>
        <location evidence="1">Cell membrane</location>
        <topology evidence="1">Single-pass membrane protein</topology>
    </subcellularLocation>
</comment>
<gene>
    <name evidence="8" type="ORF">HUV48_00940</name>
</gene>
<protein>
    <submittedName>
        <fullName evidence="8">PspC domain-containing protein</fullName>
    </submittedName>
</protein>